<organism evidence="2 3">
    <name type="scientific">Favolaschia claudopus</name>
    <dbReference type="NCBI Taxonomy" id="2862362"/>
    <lineage>
        <taxon>Eukaryota</taxon>
        <taxon>Fungi</taxon>
        <taxon>Dikarya</taxon>
        <taxon>Basidiomycota</taxon>
        <taxon>Agaricomycotina</taxon>
        <taxon>Agaricomycetes</taxon>
        <taxon>Agaricomycetidae</taxon>
        <taxon>Agaricales</taxon>
        <taxon>Marasmiineae</taxon>
        <taxon>Mycenaceae</taxon>
        <taxon>Favolaschia</taxon>
    </lineage>
</organism>
<proteinExistence type="predicted"/>
<sequence length="275" mass="31053">MSSQSNSRKARRDENRPAQDQSKDVRPSRSQPTRRPLQDANTGNTEGVDDAGRIRELENALAESQAECAELRNQQPARQPSNPTADSETVIPRPVNISTVKMSELRAELGFNRSQWNALRSCVRYAMAAARLDWTKAWKNQEPKKKLRFLNVVRADFPETQRFENGWGIIRIAQEAWGNRKSYGRCVDDPNTYRGRKTVERRGRRDDSPSPAPSNRSQRTRASSSRVSQSPGPTIPQRRPAPSSDDDDDDDLYNFSDDGQREEGSGGPARKKARS</sequence>
<dbReference type="Proteomes" id="UP001362999">
    <property type="component" value="Unassembled WGS sequence"/>
</dbReference>
<feature type="compositionally biased region" description="Polar residues" evidence="1">
    <location>
        <begin position="213"/>
        <end position="232"/>
    </location>
</feature>
<protein>
    <submittedName>
        <fullName evidence="2">Uncharacterized protein</fullName>
    </submittedName>
</protein>
<gene>
    <name evidence="2" type="ORF">R3P38DRAFT_2544735</name>
</gene>
<name>A0AAW0APY6_9AGAR</name>
<accession>A0AAW0APY6</accession>
<feature type="compositionally biased region" description="Polar residues" evidence="1">
    <location>
        <begin position="72"/>
        <end position="87"/>
    </location>
</feature>
<feature type="region of interest" description="Disordered" evidence="1">
    <location>
        <begin position="1"/>
        <end position="92"/>
    </location>
</feature>
<reference evidence="2 3" key="1">
    <citation type="journal article" date="2024" name="J Genomics">
        <title>Draft genome sequencing and assembly of Favolaschia claudopus CIRM-BRFM 2984 isolated from oak limbs.</title>
        <authorList>
            <person name="Navarro D."/>
            <person name="Drula E."/>
            <person name="Chaduli D."/>
            <person name="Cazenave R."/>
            <person name="Ahrendt S."/>
            <person name="Wang J."/>
            <person name="Lipzen A."/>
            <person name="Daum C."/>
            <person name="Barry K."/>
            <person name="Grigoriev I.V."/>
            <person name="Favel A."/>
            <person name="Rosso M.N."/>
            <person name="Martin F."/>
        </authorList>
    </citation>
    <scope>NUCLEOTIDE SEQUENCE [LARGE SCALE GENOMIC DNA]</scope>
    <source>
        <strain evidence="2 3">CIRM-BRFM 2984</strain>
    </source>
</reference>
<evidence type="ECO:0000313" key="2">
    <source>
        <dbReference type="EMBL" id="KAK7014658.1"/>
    </source>
</evidence>
<dbReference type="AlphaFoldDB" id="A0AAW0APY6"/>
<feature type="compositionally biased region" description="Basic and acidic residues" evidence="1">
    <location>
        <begin position="197"/>
        <end position="208"/>
    </location>
</feature>
<feature type="compositionally biased region" description="Basic and acidic residues" evidence="1">
    <location>
        <begin position="11"/>
        <end position="27"/>
    </location>
</feature>
<evidence type="ECO:0000313" key="3">
    <source>
        <dbReference type="Proteomes" id="UP001362999"/>
    </source>
</evidence>
<dbReference type="EMBL" id="JAWWNJ010000056">
    <property type="protein sequence ID" value="KAK7014658.1"/>
    <property type="molecule type" value="Genomic_DNA"/>
</dbReference>
<feature type="region of interest" description="Disordered" evidence="1">
    <location>
        <begin position="183"/>
        <end position="275"/>
    </location>
</feature>
<evidence type="ECO:0000256" key="1">
    <source>
        <dbReference type="SAM" id="MobiDB-lite"/>
    </source>
</evidence>
<comment type="caution">
    <text evidence="2">The sequence shown here is derived from an EMBL/GenBank/DDBJ whole genome shotgun (WGS) entry which is preliminary data.</text>
</comment>
<feature type="compositionally biased region" description="Polar residues" evidence="1">
    <location>
        <begin position="28"/>
        <end position="45"/>
    </location>
</feature>
<keyword evidence="3" id="KW-1185">Reference proteome</keyword>